<feature type="domain" description="HDOD" evidence="1">
    <location>
        <begin position="13"/>
        <end position="205"/>
    </location>
</feature>
<sequence>MRLPELLQCPEALPAVPDVAARLIATFGQDEVDLLDVTAAIERDPALAAAVLRQANSAFFRLLRPVHSVRDAVKVLGLRRVRSLVLAAAVQSRFPAPPGIALERFWTFSFVAASVARRVCAPRQLDEDVAFTAALLHAVGELVMHQAMPDVMRDIGHEHPWHDLERAGAEYQAFGYSYAEVGAALCHHWRLPRALVQAIEQHVDPLHRAVADPLAAVVHVADWRARAWAMGNQRDLLIHSYPDGVGELLALDPDLLVDPAVAEPEGGV</sequence>
<dbReference type="EMBL" id="VJOM01000010">
    <property type="protein sequence ID" value="TSE32436.1"/>
    <property type="molecule type" value="Genomic_DNA"/>
</dbReference>
<dbReference type="InterPro" id="IPR052340">
    <property type="entry name" value="RNase_Y/CdgJ"/>
</dbReference>
<dbReference type="PROSITE" id="PS51833">
    <property type="entry name" value="HDOD"/>
    <property type="match status" value="1"/>
</dbReference>
<dbReference type="Pfam" id="PF08668">
    <property type="entry name" value="HDOD"/>
    <property type="match status" value="1"/>
</dbReference>
<accession>A0A554X9H2</accession>
<evidence type="ECO:0000259" key="1">
    <source>
        <dbReference type="PROSITE" id="PS51833"/>
    </source>
</evidence>
<dbReference type="OrthoDB" id="9770715at2"/>
<evidence type="ECO:0000313" key="3">
    <source>
        <dbReference type="Proteomes" id="UP000317763"/>
    </source>
</evidence>
<reference evidence="2 3" key="1">
    <citation type="submission" date="2019-07" db="EMBL/GenBank/DDBJ databases">
        <title>Tepidimonas taiwanensis I1-1 draft genome.</title>
        <authorList>
            <person name="Da Costa M.S."/>
            <person name="Froufe H.J.C."/>
            <person name="Egas C."/>
            <person name="Albuquerque L."/>
        </authorList>
    </citation>
    <scope>NUCLEOTIDE SEQUENCE [LARGE SCALE GENOMIC DNA]</scope>
    <source>
        <strain evidence="2 3">I1-1</strain>
    </source>
</reference>
<gene>
    <name evidence="2" type="ORF">Ttaiw_01210</name>
</gene>
<dbReference type="PANTHER" id="PTHR33525">
    <property type="match status" value="1"/>
</dbReference>
<dbReference type="Proteomes" id="UP000317763">
    <property type="component" value="Unassembled WGS sequence"/>
</dbReference>
<dbReference type="InterPro" id="IPR013976">
    <property type="entry name" value="HDOD"/>
</dbReference>
<dbReference type="STRING" id="307486.GCA_000807215_02030"/>
<dbReference type="SUPFAM" id="SSF109604">
    <property type="entry name" value="HD-domain/PDEase-like"/>
    <property type="match status" value="1"/>
</dbReference>
<name>A0A554X9H2_9BURK</name>
<dbReference type="RefSeq" id="WP_143897797.1">
    <property type="nucleotide sequence ID" value="NZ_CP083911.1"/>
</dbReference>
<keyword evidence="3" id="KW-1185">Reference proteome</keyword>
<evidence type="ECO:0000313" key="2">
    <source>
        <dbReference type="EMBL" id="TSE32436.1"/>
    </source>
</evidence>
<comment type="caution">
    <text evidence="2">The sequence shown here is derived from an EMBL/GenBank/DDBJ whole genome shotgun (WGS) entry which is preliminary data.</text>
</comment>
<dbReference type="Gene3D" id="1.10.3210.10">
    <property type="entry name" value="Hypothetical protein af1432"/>
    <property type="match status" value="1"/>
</dbReference>
<organism evidence="2 3">
    <name type="scientific">Tepidimonas taiwanensis</name>
    <dbReference type="NCBI Taxonomy" id="307486"/>
    <lineage>
        <taxon>Bacteria</taxon>
        <taxon>Pseudomonadati</taxon>
        <taxon>Pseudomonadota</taxon>
        <taxon>Betaproteobacteria</taxon>
        <taxon>Burkholderiales</taxon>
        <taxon>Tepidimonas</taxon>
    </lineage>
</organism>
<dbReference type="PANTHER" id="PTHR33525:SF6">
    <property type="entry name" value="HDOD DOMAIN-CONTAINING PROTEIN"/>
    <property type="match status" value="1"/>
</dbReference>
<dbReference type="AlphaFoldDB" id="A0A554X9H2"/>
<proteinExistence type="predicted"/>
<protein>
    <submittedName>
        <fullName evidence="2">HDOD domain protein</fullName>
    </submittedName>
</protein>